<dbReference type="Proteomes" id="UP000765845">
    <property type="component" value="Unassembled WGS sequence"/>
</dbReference>
<protein>
    <submittedName>
        <fullName evidence="2">Beta-lactamase family protein</fullName>
    </submittedName>
</protein>
<feature type="domain" description="Beta-lactamase-related" evidence="1">
    <location>
        <begin position="60"/>
        <end position="394"/>
    </location>
</feature>
<organism evidence="2 3">
    <name type="scientific">Spongiibacter thalassae</name>
    <dbReference type="NCBI Taxonomy" id="2721624"/>
    <lineage>
        <taxon>Bacteria</taxon>
        <taxon>Pseudomonadati</taxon>
        <taxon>Pseudomonadota</taxon>
        <taxon>Gammaproteobacteria</taxon>
        <taxon>Cellvibrionales</taxon>
        <taxon>Spongiibacteraceae</taxon>
        <taxon>Spongiibacter</taxon>
    </lineage>
</organism>
<sequence>MLKFGQKIINRGLMRAPDLRFAGAASLRVGEGEVAPPSGLDRSDVEEIWAKAAGMHDSGMHPMVSMCMRYKGDIVLHRSIGQARGTEGAGPVMAELDTPVCLFSASKVVIAVLVHKMAEDGLIDLLNPVSYYIPAFAQNGKANLSVYQLLSHRAGVPGVPEGTPTATVFDHDATVQLICRQASLDNDGRIVAYHALTGGAIMAELIRVCTGLGVNEYLDQVIRQPMGMRYFRYGLAAEDQPQVAQNFTTGLPNYSLLGRHLRKVLGSDVENVVRVSNSPQFLDAEIPSANLYATAEEAGRFFQMLLQQGQWQGKQILSPLTVFHLAQEATPPQLDKSLMLPMRYSAGTMLGGRRVGLYGLNTPYAFGHLGFSNILCWADPQRDLSVAVLNNGKPVIGSHLKSLLGLLYTLGKACPQRRDMTFWNENMGHFSQRKMKEAAMQAIK</sequence>
<dbReference type="EMBL" id="JAAWWK010000002">
    <property type="protein sequence ID" value="NKI16835.1"/>
    <property type="molecule type" value="Genomic_DNA"/>
</dbReference>
<dbReference type="PANTHER" id="PTHR43319:SF3">
    <property type="entry name" value="BETA-LACTAMASE-RELATED DOMAIN-CONTAINING PROTEIN"/>
    <property type="match status" value="1"/>
</dbReference>
<comment type="caution">
    <text evidence="2">The sequence shown here is derived from an EMBL/GenBank/DDBJ whole genome shotgun (WGS) entry which is preliminary data.</text>
</comment>
<keyword evidence="3" id="KW-1185">Reference proteome</keyword>
<evidence type="ECO:0000313" key="2">
    <source>
        <dbReference type="EMBL" id="NKI16835.1"/>
    </source>
</evidence>
<name>A0ABX1GCF5_9GAMM</name>
<dbReference type="PANTHER" id="PTHR43319">
    <property type="entry name" value="BETA-LACTAMASE-RELATED"/>
    <property type="match status" value="1"/>
</dbReference>
<dbReference type="Pfam" id="PF00144">
    <property type="entry name" value="Beta-lactamase"/>
    <property type="match status" value="1"/>
</dbReference>
<dbReference type="Gene3D" id="3.40.710.10">
    <property type="entry name" value="DD-peptidase/beta-lactamase superfamily"/>
    <property type="match status" value="1"/>
</dbReference>
<reference evidence="2 3" key="1">
    <citation type="submission" date="2020-04" db="EMBL/GenBank/DDBJ databases">
        <authorList>
            <person name="Yoon J."/>
        </authorList>
    </citation>
    <scope>NUCLEOTIDE SEQUENCE [LARGE SCALE GENOMIC DNA]</scope>
    <source>
        <strain evidence="2 3">KMU-166</strain>
    </source>
</reference>
<dbReference type="InterPro" id="IPR001466">
    <property type="entry name" value="Beta-lactam-related"/>
</dbReference>
<proteinExistence type="predicted"/>
<dbReference type="InterPro" id="IPR012338">
    <property type="entry name" value="Beta-lactam/transpept-like"/>
</dbReference>
<dbReference type="InterPro" id="IPR052907">
    <property type="entry name" value="Beta-lactamase/esterase"/>
</dbReference>
<evidence type="ECO:0000259" key="1">
    <source>
        <dbReference type="Pfam" id="PF00144"/>
    </source>
</evidence>
<evidence type="ECO:0000313" key="3">
    <source>
        <dbReference type="Proteomes" id="UP000765845"/>
    </source>
</evidence>
<gene>
    <name evidence="2" type="ORF">HCU74_05300</name>
</gene>
<dbReference type="RefSeq" id="WP_168449383.1">
    <property type="nucleotide sequence ID" value="NZ_JAAWWK010000002.1"/>
</dbReference>
<accession>A0ABX1GCF5</accession>
<dbReference type="SUPFAM" id="SSF56601">
    <property type="entry name" value="beta-lactamase/transpeptidase-like"/>
    <property type="match status" value="1"/>
</dbReference>